<dbReference type="InterPro" id="IPR001173">
    <property type="entry name" value="Glyco_trans_2-like"/>
</dbReference>
<dbReference type="SUPFAM" id="SSF53448">
    <property type="entry name" value="Nucleotide-diphospho-sugar transferases"/>
    <property type="match status" value="1"/>
</dbReference>
<evidence type="ECO:0000313" key="2">
    <source>
        <dbReference type="EMBL" id="MBC8597698.1"/>
    </source>
</evidence>
<gene>
    <name evidence="2" type="ORF">H8708_00350</name>
</gene>
<dbReference type="CDD" id="cd00761">
    <property type="entry name" value="Glyco_tranf_GTA_type"/>
    <property type="match status" value="1"/>
</dbReference>
<reference evidence="2 3" key="1">
    <citation type="submission" date="2020-08" db="EMBL/GenBank/DDBJ databases">
        <title>Genome public.</title>
        <authorList>
            <person name="Liu C."/>
            <person name="Sun Q."/>
        </authorList>
    </citation>
    <scope>NUCLEOTIDE SEQUENCE [LARGE SCALE GENOMIC DNA]</scope>
    <source>
        <strain evidence="2 3">BX10</strain>
    </source>
</reference>
<dbReference type="RefSeq" id="WP_262426609.1">
    <property type="nucleotide sequence ID" value="NZ_JACRTJ010000001.1"/>
</dbReference>
<dbReference type="Proteomes" id="UP000647491">
    <property type="component" value="Unassembled WGS sequence"/>
</dbReference>
<comment type="caution">
    <text evidence="2">The sequence shown here is derived from an EMBL/GenBank/DDBJ whole genome shotgun (WGS) entry which is preliminary data.</text>
</comment>
<sequence length="255" mass="29099">MLVSVIMPTYNCGNYIQMSLDSVLAQTVTDWEIQIVDDCSTDNTADLLKPYLEKYSNIHYHVLSQNGGPAVARTEALKYATGKYIAFLDSDDLWMSDKLEKQIAFMERTGAKFSATGYQWMDENGNDLHTVLIPPKKTDYKKMIRLSNPIGNLSVMYDQDALGKFEVPPIKKRNDFALWLQILKKTDYCYGMEDVLGVYRIGRTGSVSSNKLKQAKYHWQLYHEIEGHSVFRSLHELGCWAFVKGTGIGIDKRKV</sequence>
<dbReference type="PANTHER" id="PTHR22916:SF3">
    <property type="entry name" value="UDP-GLCNAC:BETAGAL BETA-1,3-N-ACETYLGLUCOSAMINYLTRANSFERASE-LIKE PROTEIN 1"/>
    <property type="match status" value="1"/>
</dbReference>
<dbReference type="Pfam" id="PF00535">
    <property type="entry name" value="Glycos_transf_2"/>
    <property type="match status" value="1"/>
</dbReference>
<organism evidence="2 3">
    <name type="scientific">Enterocloster hominis</name>
    <name type="common">ex Liu et al. 2021</name>
    <dbReference type="NCBI Taxonomy" id="2763663"/>
    <lineage>
        <taxon>Bacteria</taxon>
        <taxon>Bacillati</taxon>
        <taxon>Bacillota</taxon>
        <taxon>Clostridia</taxon>
        <taxon>Lachnospirales</taxon>
        <taxon>Lachnospiraceae</taxon>
        <taxon>Enterocloster</taxon>
    </lineage>
</organism>
<evidence type="ECO:0000259" key="1">
    <source>
        <dbReference type="Pfam" id="PF00535"/>
    </source>
</evidence>
<protein>
    <submittedName>
        <fullName evidence="2">Glycosyltransferase family 2 protein</fullName>
    </submittedName>
</protein>
<accession>A0ABR7NNP7</accession>
<keyword evidence="3" id="KW-1185">Reference proteome</keyword>
<dbReference type="EMBL" id="JACRTJ010000001">
    <property type="protein sequence ID" value="MBC8597698.1"/>
    <property type="molecule type" value="Genomic_DNA"/>
</dbReference>
<proteinExistence type="predicted"/>
<dbReference type="Gene3D" id="3.90.550.10">
    <property type="entry name" value="Spore Coat Polysaccharide Biosynthesis Protein SpsA, Chain A"/>
    <property type="match status" value="1"/>
</dbReference>
<dbReference type="InterPro" id="IPR029044">
    <property type="entry name" value="Nucleotide-diphossugar_trans"/>
</dbReference>
<name>A0ABR7NNP7_9FIRM</name>
<evidence type="ECO:0000313" key="3">
    <source>
        <dbReference type="Proteomes" id="UP000647491"/>
    </source>
</evidence>
<dbReference type="PANTHER" id="PTHR22916">
    <property type="entry name" value="GLYCOSYLTRANSFERASE"/>
    <property type="match status" value="1"/>
</dbReference>
<feature type="domain" description="Glycosyltransferase 2-like" evidence="1">
    <location>
        <begin position="4"/>
        <end position="132"/>
    </location>
</feature>